<dbReference type="EC" id="1.1.1.37" evidence="3 9"/>
<dbReference type="InterPro" id="IPR015955">
    <property type="entry name" value="Lactate_DH/Glyco_Ohase_4_C"/>
</dbReference>
<dbReference type="CDD" id="cd01337">
    <property type="entry name" value="MDH_glyoxysomal_mitochondrial"/>
    <property type="match status" value="1"/>
</dbReference>
<evidence type="ECO:0000313" key="13">
    <source>
        <dbReference type="Proteomes" id="UP001623330"/>
    </source>
</evidence>
<comment type="catalytic activity">
    <reaction evidence="7 9">
        <text>(S)-malate + NAD(+) = oxaloacetate + NADH + H(+)</text>
        <dbReference type="Rhea" id="RHEA:21432"/>
        <dbReference type="ChEBI" id="CHEBI:15378"/>
        <dbReference type="ChEBI" id="CHEBI:15589"/>
        <dbReference type="ChEBI" id="CHEBI:16452"/>
        <dbReference type="ChEBI" id="CHEBI:57540"/>
        <dbReference type="ChEBI" id="CHEBI:57945"/>
        <dbReference type="EC" id="1.1.1.37"/>
    </reaction>
</comment>
<dbReference type="InterPro" id="IPR022383">
    <property type="entry name" value="Lactate/malate_DH_C"/>
</dbReference>
<comment type="similarity">
    <text evidence="1">Belongs to the LDH/MDH superfamily. MDH type 1 family.</text>
</comment>
<dbReference type="InterPro" id="IPR001236">
    <property type="entry name" value="Lactate/malate_DH_N"/>
</dbReference>
<dbReference type="Pfam" id="PF02866">
    <property type="entry name" value="Ldh_1_C"/>
    <property type="match status" value="1"/>
</dbReference>
<evidence type="ECO:0000256" key="2">
    <source>
        <dbReference type="ARBA" id="ARBA00011738"/>
    </source>
</evidence>
<comment type="subunit">
    <text evidence="2">Homodimer.</text>
</comment>
<evidence type="ECO:0000256" key="6">
    <source>
        <dbReference type="ARBA" id="ARBA00023027"/>
    </source>
</evidence>
<sequence>MPHITSNDQTDLKVAILGAAGGIGQSLSLLVKTQLGHLAGVSEDKNVKLALFDVNKDAVNGVGTDLSHIDTDVEVSMHNPSEGDGINSALKGADIVVIPAGVPRKPGMTRDDLFNINAKIITSLTDSIMENCDLSRVVVLLISNPVNSLVPVMVNRLNQKVNHKNTGIEKRVFGVTNLDLVRASTFLKENATDNIKGLPFVPVIGGHSGETIIPLFSQNEHAKSVPQDKLAPLVHRVQYGGDEVVKAKNGAGSATLSMAHAGFMCVVRFAKLFLGVDSKFNGTYYISLKDFNNAPIAKNAETLLPLVNNVPYFAVPMDITLEGVQSLDADIINRMNLTERKELLPVCLEQLEKNIAKGLEFSA</sequence>
<dbReference type="PANTHER" id="PTHR11540:SF16">
    <property type="entry name" value="MALATE DEHYDROGENASE, MITOCHONDRIAL"/>
    <property type="match status" value="1"/>
</dbReference>
<evidence type="ECO:0000256" key="8">
    <source>
        <dbReference type="RuleBase" id="RU003369"/>
    </source>
</evidence>
<protein>
    <recommendedName>
        <fullName evidence="3 9">Malate dehydrogenase</fullName>
        <ecNumber evidence="3 9">1.1.1.37</ecNumber>
    </recommendedName>
</protein>
<proteinExistence type="inferred from homology"/>
<gene>
    <name evidence="12" type="ORF">RNJ44_00184</name>
</gene>
<comment type="caution">
    <text evidence="12">The sequence shown here is derived from an EMBL/GenBank/DDBJ whole genome shotgun (WGS) entry which is preliminary data.</text>
</comment>
<dbReference type="InterPro" id="IPR001557">
    <property type="entry name" value="L-lactate/malate_DH"/>
</dbReference>
<name>A0ABR4NT98_9SACH</name>
<accession>A0ABR4NT98</accession>
<dbReference type="PIRSF" id="PIRSF000102">
    <property type="entry name" value="Lac_mal_DH"/>
    <property type="match status" value="1"/>
</dbReference>
<evidence type="ECO:0000256" key="4">
    <source>
        <dbReference type="ARBA" id="ARBA00022532"/>
    </source>
</evidence>
<dbReference type="PANTHER" id="PTHR11540">
    <property type="entry name" value="MALATE AND LACTATE DEHYDROGENASE"/>
    <property type="match status" value="1"/>
</dbReference>
<dbReference type="NCBIfam" id="TIGR01772">
    <property type="entry name" value="MDH_euk_gproteo"/>
    <property type="match status" value="1"/>
</dbReference>
<dbReference type="InterPro" id="IPR001252">
    <property type="entry name" value="Malate_DH_AS"/>
</dbReference>
<evidence type="ECO:0000256" key="5">
    <source>
        <dbReference type="ARBA" id="ARBA00023002"/>
    </source>
</evidence>
<evidence type="ECO:0000256" key="3">
    <source>
        <dbReference type="ARBA" id="ARBA00012995"/>
    </source>
</evidence>
<evidence type="ECO:0000313" key="12">
    <source>
        <dbReference type="EMBL" id="KAL3231649.1"/>
    </source>
</evidence>
<dbReference type="Gene3D" id="3.40.50.720">
    <property type="entry name" value="NAD(P)-binding Rossmann-like Domain"/>
    <property type="match status" value="1"/>
</dbReference>
<feature type="domain" description="Lactate/malate dehydrogenase C-terminal" evidence="11">
    <location>
        <begin position="176"/>
        <end position="361"/>
    </location>
</feature>
<keyword evidence="13" id="KW-1185">Reference proteome</keyword>
<dbReference type="Pfam" id="PF00056">
    <property type="entry name" value="Ldh_1_N"/>
    <property type="match status" value="1"/>
</dbReference>
<evidence type="ECO:0000256" key="7">
    <source>
        <dbReference type="ARBA" id="ARBA00048313"/>
    </source>
</evidence>
<organism evidence="12 13">
    <name type="scientific">Nakaseomyces bracarensis</name>
    <dbReference type="NCBI Taxonomy" id="273131"/>
    <lineage>
        <taxon>Eukaryota</taxon>
        <taxon>Fungi</taxon>
        <taxon>Dikarya</taxon>
        <taxon>Ascomycota</taxon>
        <taxon>Saccharomycotina</taxon>
        <taxon>Saccharomycetes</taxon>
        <taxon>Saccharomycetales</taxon>
        <taxon>Saccharomycetaceae</taxon>
        <taxon>Nakaseomyces</taxon>
    </lineage>
</organism>
<reference evidence="12 13" key="1">
    <citation type="submission" date="2024-05" db="EMBL/GenBank/DDBJ databases">
        <title>Long read based assembly of the Candida bracarensis genome reveals expanded adhesin content.</title>
        <authorList>
            <person name="Marcet-Houben M."/>
            <person name="Ksiezopolska E."/>
            <person name="Gabaldon T."/>
        </authorList>
    </citation>
    <scope>NUCLEOTIDE SEQUENCE [LARGE SCALE GENOMIC DNA]</scope>
    <source>
        <strain evidence="12 13">CBM6</strain>
    </source>
</reference>
<keyword evidence="4 9" id="KW-0816">Tricarboxylic acid cycle</keyword>
<evidence type="ECO:0000256" key="1">
    <source>
        <dbReference type="ARBA" id="ARBA00008824"/>
    </source>
</evidence>
<dbReference type="InterPro" id="IPR010097">
    <property type="entry name" value="Malate_DH_type1"/>
</dbReference>
<dbReference type="SUPFAM" id="SSF56327">
    <property type="entry name" value="LDH C-terminal domain-like"/>
    <property type="match status" value="1"/>
</dbReference>
<evidence type="ECO:0000256" key="9">
    <source>
        <dbReference type="RuleBase" id="RU003405"/>
    </source>
</evidence>
<dbReference type="SUPFAM" id="SSF51735">
    <property type="entry name" value="NAD(P)-binding Rossmann-fold domains"/>
    <property type="match status" value="1"/>
</dbReference>
<dbReference type="EMBL" id="JBEVYD010000006">
    <property type="protein sequence ID" value="KAL3231649.1"/>
    <property type="molecule type" value="Genomic_DNA"/>
</dbReference>
<evidence type="ECO:0000259" key="10">
    <source>
        <dbReference type="Pfam" id="PF00056"/>
    </source>
</evidence>
<feature type="domain" description="Lactate/malate dehydrogenase N-terminal" evidence="10">
    <location>
        <begin position="13"/>
        <end position="164"/>
    </location>
</feature>
<keyword evidence="6 9" id="KW-0520">NAD</keyword>
<keyword evidence="5 8" id="KW-0560">Oxidoreductase</keyword>
<dbReference type="PROSITE" id="PS00068">
    <property type="entry name" value="MDH"/>
    <property type="match status" value="1"/>
</dbReference>
<dbReference type="Gene3D" id="3.90.110.10">
    <property type="entry name" value="Lactate dehydrogenase/glycoside hydrolase, family 4, C-terminal"/>
    <property type="match status" value="1"/>
</dbReference>
<evidence type="ECO:0000259" key="11">
    <source>
        <dbReference type="Pfam" id="PF02866"/>
    </source>
</evidence>
<dbReference type="Proteomes" id="UP001623330">
    <property type="component" value="Unassembled WGS sequence"/>
</dbReference>
<dbReference type="InterPro" id="IPR036291">
    <property type="entry name" value="NAD(P)-bd_dom_sf"/>
</dbReference>